<dbReference type="Pfam" id="PF01416">
    <property type="entry name" value="PseudoU_synth_1"/>
    <property type="match status" value="1"/>
</dbReference>
<dbReference type="Gene3D" id="3.30.70.660">
    <property type="entry name" value="Pseudouridine synthase I, catalytic domain, C-terminal subdomain"/>
    <property type="match status" value="1"/>
</dbReference>
<dbReference type="GO" id="GO:0005737">
    <property type="term" value="C:cytoplasm"/>
    <property type="evidence" value="ECO:0007669"/>
    <property type="project" value="TreeGrafter"/>
</dbReference>
<dbReference type="PANTHER" id="PTHR11142">
    <property type="entry name" value="PSEUDOURIDYLATE SYNTHASE"/>
    <property type="match status" value="1"/>
</dbReference>
<evidence type="ECO:0000313" key="7">
    <source>
        <dbReference type="Proteomes" id="UP000759537"/>
    </source>
</evidence>
<feature type="compositionally biased region" description="Pro residues" evidence="4">
    <location>
        <begin position="52"/>
        <end position="71"/>
    </location>
</feature>
<evidence type="ECO:0000259" key="5">
    <source>
        <dbReference type="Pfam" id="PF01416"/>
    </source>
</evidence>
<keyword evidence="2" id="KW-0819">tRNA processing</keyword>
<keyword evidence="7" id="KW-1185">Reference proteome</keyword>
<feature type="region of interest" description="Disordered" evidence="4">
    <location>
        <begin position="189"/>
        <end position="249"/>
    </location>
</feature>
<dbReference type="InterPro" id="IPR020103">
    <property type="entry name" value="PsdUridine_synth_cat_dom_sf"/>
</dbReference>
<reference evidence="6" key="1">
    <citation type="submission" date="2019-10" db="EMBL/GenBank/DDBJ databases">
        <authorList>
            <consortium name="DOE Joint Genome Institute"/>
            <person name="Kuo A."/>
            <person name="Miyauchi S."/>
            <person name="Kiss E."/>
            <person name="Drula E."/>
            <person name="Kohler A."/>
            <person name="Sanchez-Garcia M."/>
            <person name="Andreopoulos B."/>
            <person name="Barry K.W."/>
            <person name="Bonito G."/>
            <person name="Buee M."/>
            <person name="Carver A."/>
            <person name="Chen C."/>
            <person name="Cichocki N."/>
            <person name="Clum A."/>
            <person name="Culley D."/>
            <person name="Crous P.W."/>
            <person name="Fauchery L."/>
            <person name="Girlanda M."/>
            <person name="Hayes R."/>
            <person name="Keri Z."/>
            <person name="LaButti K."/>
            <person name="Lipzen A."/>
            <person name="Lombard V."/>
            <person name="Magnuson J."/>
            <person name="Maillard F."/>
            <person name="Morin E."/>
            <person name="Murat C."/>
            <person name="Nolan M."/>
            <person name="Ohm R."/>
            <person name="Pangilinan J."/>
            <person name="Pereira M."/>
            <person name="Perotto S."/>
            <person name="Peter M."/>
            <person name="Riley R."/>
            <person name="Sitrit Y."/>
            <person name="Stielow B."/>
            <person name="Szollosi G."/>
            <person name="Zifcakova L."/>
            <person name="Stursova M."/>
            <person name="Spatafora J.W."/>
            <person name="Tedersoo L."/>
            <person name="Vaario L.-M."/>
            <person name="Yamada A."/>
            <person name="Yan M."/>
            <person name="Wang P."/>
            <person name="Xu J."/>
            <person name="Bruns T."/>
            <person name="Baldrian P."/>
            <person name="Vilgalys R."/>
            <person name="Henrissat B."/>
            <person name="Grigoriev I.V."/>
            <person name="Hibbett D."/>
            <person name="Nagy L.G."/>
            <person name="Martin F.M."/>
        </authorList>
    </citation>
    <scope>NUCLEOTIDE SEQUENCE</scope>
    <source>
        <strain evidence="6">Prilba</strain>
    </source>
</reference>
<accession>A0A9P5N5P0</accession>
<feature type="domain" description="Pseudouridine synthase I TruA alpha/beta" evidence="5">
    <location>
        <begin position="328"/>
        <end position="423"/>
    </location>
</feature>
<dbReference type="InterPro" id="IPR020095">
    <property type="entry name" value="PsdUridine_synth_TruA_C"/>
</dbReference>
<feature type="compositionally biased region" description="Low complexity" evidence="4">
    <location>
        <begin position="189"/>
        <end position="201"/>
    </location>
</feature>
<dbReference type="GO" id="GO:0031119">
    <property type="term" value="P:tRNA pseudouridine synthesis"/>
    <property type="evidence" value="ECO:0007669"/>
    <property type="project" value="TreeGrafter"/>
</dbReference>
<dbReference type="Gene3D" id="3.30.70.580">
    <property type="entry name" value="Pseudouridine synthase I, catalytic domain, N-terminal subdomain"/>
    <property type="match status" value="1"/>
</dbReference>
<dbReference type="InterPro" id="IPR001406">
    <property type="entry name" value="PsdUridine_synth_TruA"/>
</dbReference>
<comment type="caution">
    <text evidence="6">The sequence shown here is derived from an EMBL/GenBank/DDBJ whole genome shotgun (WGS) entry which is preliminary data.</text>
</comment>
<evidence type="ECO:0000256" key="2">
    <source>
        <dbReference type="ARBA" id="ARBA00022694"/>
    </source>
</evidence>
<keyword evidence="3" id="KW-0413">Isomerase</keyword>
<dbReference type="GO" id="GO:0003723">
    <property type="term" value="F:RNA binding"/>
    <property type="evidence" value="ECO:0007669"/>
    <property type="project" value="InterPro"/>
</dbReference>
<feature type="region of interest" description="Disordered" evidence="4">
    <location>
        <begin position="1"/>
        <end position="105"/>
    </location>
</feature>
<feature type="compositionally biased region" description="Basic and acidic residues" evidence="4">
    <location>
        <begin position="25"/>
        <end position="36"/>
    </location>
</feature>
<reference evidence="6" key="2">
    <citation type="journal article" date="2020" name="Nat. Commun.">
        <title>Large-scale genome sequencing of mycorrhizal fungi provides insights into the early evolution of symbiotic traits.</title>
        <authorList>
            <person name="Miyauchi S."/>
            <person name="Kiss E."/>
            <person name="Kuo A."/>
            <person name="Drula E."/>
            <person name="Kohler A."/>
            <person name="Sanchez-Garcia M."/>
            <person name="Morin E."/>
            <person name="Andreopoulos B."/>
            <person name="Barry K.W."/>
            <person name="Bonito G."/>
            <person name="Buee M."/>
            <person name="Carver A."/>
            <person name="Chen C."/>
            <person name="Cichocki N."/>
            <person name="Clum A."/>
            <person name="Culley D."/>
            <person name="Crous P.W."/>
            <person name="Fauchery L."/>
            <person name="Girlanda M."/>
            <person name="Hayes R.D."/>
            <person name="Keri Z."/>
            <person name="LaButti K."/>
            <person name="Lipzen A."/>
            <person name="Lombard V."/>
            <person name="Magnuson J."/>
            <person name="Maillard F."/>
            <person name="Murat C."/>
            <person name="Nolan M."/>
            <person name="Ohm R.A."/>
            <person name="Pangilinan J."/>
            <person name="Pereira M.F."/>
            <person name="Perotto S."/>
            <person name="Peter M."/>
            <person name="Pfister S."/>
            <person name="Riley R."/>
            <person name="Sitrit Y."/>
            <person name="Stielow J.B."/>
            <person name="Szollosi G."/>
            <person name="Zifcakova L."/>
            <person name="Stursova M."/>
            <person name="Spatafora J.W."/>
            <person name="Tedersoo L."/>
            <person name="Vaario L.M."/>
            <person name="Yamada A."/>
            <person name="Yan M."/>
            <person name="Wang P."/>
            <person name="Xu J."/>
            <person name="Bruns T."/>
            <person name="Baldrian P."/>
            <person name="Vilgalys R."/>
            <person name="Dunand C."/>
            <person name="Henrissat B."/>
            <person name="Grigoriev I.V."/>
            <person name="Hibbett D."/>
            <person name="Nagy L.G."/>
            <person name="Martin F.M."/>
        </authorList>
    </citation>
    <scope>NUCLEOTIDE SEQUENCE</scope>
    <source>
        <strain evidence="6">Prilba</strain>
    </source>
</reference>
<dbReference type="GO" id="GO:0005634">
    <property type="term" value="C:nucleus"/>
    <property type="evidence" value="ECO:0007669"/>
    <property type="project" value="TreeGrafter"/>
</dbReference>
<dbReference type="OrthoDB" id="25767at2759"/>
<gene>
    <name evidence="6" type="ORF">DFH94DRAFT_703762</name>
</gene>
<dbReference type="PANTHER" id="PTHR11142:SF5">
    <property type="entry name" value="TRNA PSEUDOURIDINE(38_39) SYNTHASE"/>
    <property type="match status" value="1"/>
</dbReference>
<dbReference type="Proteomes" id="UP000759537">
    <property type="component" value="Unassembled WGS sequence"/>
</dbReference>
<evidence type="ECO:0000256" key="1">
    <source>
        <dbReference type="ARBA" id="ARBA00009375"/>
    </source>
</evidence>
<comment type="similarity">
    <text evidence="1">Belongs to the tRNA pseudouridine synthase TruA family.</text>
</comment>
<feature type="compositionally biased region" description="Low complexity" evidence="4">
    <location>
        <begin position="72"/>
        <end position="93"/>
    </location>
</feature>
<protein>
    <submittedName>
        <fullName evidence="6">Pseudouridine synthase</fullName>
    </submittedName>
</protein>
<organism evidence="6 7">
    <name type="scientific">Russula ochroleuca</name>
    <dbReference type="NCBI Taxonomy" id="152965"/>
    <lineage>
        <taxon>Eukaryota</taxon>
        <taxon>Fungi</taxon>
        <taxon>Dikarya</taxon>
        <taxon>Basidiomycota</taxon>
        <taxon>Agaricomycotina</taxon>
        <taxon>Agaricomycetes</taxon>
        <taxon>Russulales</taxon>
        <taxon>Russulaceae</taxon>
        <taxon>Russula</taxon>
    </lineage>
</organism>
<feature type="compositionally biased region" description="Low complexity" evidence="4">
    <location>
        <begin position="236"/>
        <end position="249"/>
    </location>
</feature>
<feature type="region of interest" description="Disordered" evidence="4">
    <location>
        <begin position="421"/>
        <end position="448"/>
    </location>
</feature>
<evidence type="ECO:0000256" key="3">
    <source>
        <dbReference type="ARBA" id="ARBA00023235"/>
    </source>
</evidence>
<dbReference type="AlphaFoldDB" id="A0A9P5N5P0"/>
<feature type="compositionally biased region" description="Polar residues" evidence="4">
    <location>
        <begin position="1"/>
        <end position="11"/>
    </location>
</feature>
<dbReference type="GO" id="GO:0009982">
    <property type="term" value="F:pseudouridine synthase activity"/>
    <property type="evidence" value="ECO:0007669"/>
    <property type="project" value="InterPro"/>
</dbReference>
<evidence type="ECO:0000256" key="4">
    <source>
        <dbReference type="SAM" id="MobiDB-lite"/>
    </source>
</evidence>
<proteinExistence type="inferred from homology"/>
<feature type="compositionally biased region" description="Low complexity" evidence="4">
    <location>
        <begin position="40"/>
        <end position="51"/>
    </location>
</feature>
<dbReference type="EMBL" id="WHVB01000001">
    <property type="protein sequence ID" value="KAF8487188.1"/>
    <property type="molecule type" value="Genomic_DNA"/>
</dbReference>
<dbReference type="SUPFAM" id="SSF55120">
    <property type="entry name" value="Pseudouridine synthase"/>
    <property type="match status" value="1"/>
</dbReference>
<name>A0A9P5N5P0_9AGAM</name>
<dbReference type="InterPro" id="IPR020094">
    <property type="entry name" value="TruA/RsuA/RluB/E/F_N"/>
</dbReference>
<evidence type="ECO:0000313" key="6">
    <source>
        <dbReference type="EMBL" id="KAF8487188.1"/>
    </source>
</evidence>
<dbReference type="GO" id="GO:1990481">
    <property type="term" value="P:mRNA pseudouridine synthesis"/>
    <property type="evidence" value="ECO:0007669"/>
    <property type="project" value="TreeGrafter"/>
</dbReference>
<dbReference type="InterPro" id="IPR020097">
    <property type="entry name" value="PsdUridine_synth_TruA_a/b_dom"/>
</dbReference>
<sequence length="576" mass="61867">MSRPPSLQNRSSEPHTSDPPNYETWTREELIARIKELAGPSIPQSSSTTTPSPSPSRPVVPAPAAQPPPPSSQSDQPNPNASLNPNSSSSSNPKKQKNKPPPRREFDFSAYATRKIALKFSYAGAGYGGLAWQVGPTPLPTVEAVLFAALAKARLVDPERGLEGCGWERCGRTDRGVSGAGQVVSLYVRSSNRPPASSSSSVPLAEETSGGREGEDTDTGRLTTKGGGADASLQHTTTPAASTAAAAASLSPAITEGGEAGIKTPTEQTAKDLRYLHTLNAILPPSIRVYAWAPVSPAFSARFSCRARHYKYFFSARNLDVAAMQNGAARLVGEHDFRNLSKLDPTKQLTSFRRRILRADISPLRNDDSRNHHHGAGGRCDMHVLDLIGTAFLYNQVRHIMAVLLLIGARLESPSVISALMNVDPDGDSSNRNRNGNGGGDEEAPPPLVTCKPEYQMADALPLVLWDCVYAPEDASWRTDDADIEGGSAGLHSQLTGLAERAQVEATLAEHFLAAASQFHAPVAPLLRQPAAKERGPWDVPLGGGTARREGTYVPLLKRKRLDSVEVVNARWRMRK</sequence>